<dbReference type="GO" id="GO:0008270">
    <property type="term" value="F:zinc ion binding"/>
    <property type="evidence" value="ECO:0007669"/>
    <property type="project" value="InterPro"/>
</dbReference>
<gene>
    <name evidence="8" type="ORF">A1O1_07574</name>
</gene>
<dbReference type="AlphaFoldDB" id="W9XVY6"/>
<dbReference type="eggNOG" id="KOG0022">
    <property type="taxonomic scope" value="Eukaryota"/>
</dbReference>
<dbReference type="InterPro" id="IPR020843">
    <property type="entry name" value="ER"/>
</dbReference>
<protein>
    <recommendedName>
        <fullName evidence="7">Enoyl reductase (ER) domain-containing protein</fullName>
    </recommendedName>
</protein>
<name>W9XVY6_9EURO</name>
<comment type="caution">
    <text evidence="8">The sequence shown here is derived from an EMBL/GenBank/DDBJ whole genome shotgun (WGS) entry which is preliminary data.</text>
</comment>
<organism evidence="8 9">
    <name type="scientific">Capronia coronata CBS 617.96</name>
    <dbReference type="NCBI Taxonomy" id="1182541"/>
    <lineage>
        <taxon>Eukaryota</taxon>
        <taxon>Fungi</taxon>
        <taxon>Dikarya</taxon>
        <taxon>Ascomycota</taxon>
        <taxon>Pezizomycotina</taxon>
        <taxon>Eurotiomycetes</taxon>
        <taxon>Chaetothyriomycetidae</taxon>
        <taxon>Chaetothyriales</taxon>
        <taxon>Herpotrichiellaceae</taxon>
        <taxon>Capronia</taxon>
    </lineage>
</organism>
<dbReference type="PANTHER" id="PTHR43350:SF2">
    <property type="entry name" value="GROES-LIKE ZINC-BINDING ALCOHOL DEHYDROGENASE FAMILY PROTEIN"/>
    <property type="match status" value="1"/>
</dbReference>
<keyword evidence="5" id="KW-0560">Oxidoreductase</keyword>
<dbReference type="InterPro" id="IPR011032">
    <property type="entry name" value="GroES-like_sf"/>
</dbReference>
<evidence type="ECO:0000313" key="9">
    <source>
        <dbReference type="Proteomes" id="UP000019484"/>
    </source>
</evidence>
<dbReference type="GeneID" id="19162430"/>
<evidence type="ECO:0000256" key="2">
    <source>
        <dbReference type="ARBA" id="ARBA00008072"/>
    </source>
</evidence>
<dbReference type="InterPro" id="IPR002328">
    <property type="entry name" value="ADH_Zn_CS"/>
</dbReference>
<dbReference type="SUPFAM" id="SSF51735">
    <property type="entry name" value="NAD(P)-binding Rossmann-fold domains"/>
    <property type="match status" value="1"/>
</dbReference>
<dbReference type="Proteomes" id="UP000019484">
    <property type="component" value="Unassembled WGS sequence"/>
</dbReference>
<dbReference type="CDD" id="cd08278">
    <property type="entry name" value="benzyl_alcohol_DH"/>
    <property type="match status" value="1"/>
</dbReference>
<keyword evidence="4 6" id="KW-0862">Zinc</keyword>
<dbReference type="Gene3D" id="3.40.50.720">
    <property type="entry name" value="NAD(P)-binding Rossmann-like Domain"/>
    <property type="match status" value="1"/>
</dbReference>
<sequence length="385" mass="40971">MRTEAFVVLSPGGPFVQQPVEIDVDGLQPHEALVEIKATSICHTDIHYINDTSLAGRFPGVFGHEGAGVVKKTGSAVTQASPGDHVCISFDSCGHCRQCVGGQTAYCDSWEKLNFGASRPDGSKAYSFPDTASNGDSRRPISSHFFGQSSMSRHVICSERCLVVVRKDVPLEILSPLGCGIMTGAGAMLNHALVTSSSLVPTTVAVIGTGGVGLSAIMAAKLADNPPQRIVAVDMVWSRLNLARKLGATDIINSTETPDLAEAFLRISRGRGLDAVIDTTGRPDIISAALQAIEKRGKVISVGLGKPDGELKTSIPRTLPTGRVYEGCSMGSCEPKVFIPKMIEAWKDGRFPFTELLKTYPAQDVALAVKEMHAGEAIKVVLLWE</sequence>
<evidence type="ECO:0000313" key="8">
    <source>
        <dbReference type="EMBL" id="EXJ81510.1"/>
    </source>
</evidence>
<keyword evidence="9" id="KW-1185">Reference proteome</keyword>
<evidence type="ECO:0000259" key="7">
    <source>
        <dbReference type="SMART" id="SM00829"/>
    </source>
</evidence>
<dbReference type="SUPFAM" id="SSF50129">
    <property type="entry name" value="GroES-like"/>
    <property type="match status" value="1"/>
</dbReference>
<dbReference type="RefSeq" id="XP_007726631.1">
    <property type="nucleotide sequence ID" value="XM_007728441.1"/>
</dbReference>
<evidence type="ECO:0000256" key="3">
    <source>
        <dbReference type="ARBA" id="ARBA00022723"/>
    </source>
</evidence>
<keyword evidence="3 6" id="KW-0479">Metal-binding</keyword>
<reference evidence="8 9" key="1">
    <citation type="submission" date="2013-03" db="EMBL/GenBank/DDBJ databases">
        <title>The Genome Sequence of Capronia coronata CBS 617.96.</title>
        <authorList>
            <consortium name="The Broad Institute Genomics Platform"/>
            <person name="Cuomo C."/>
            <person name="de Hoog S."/>
            <person name="Gorbushina A."/>
            <person name="Walker B."/>
            <person name="Young S.K."/>
            <person name="Zeng Q."/>
            <person name="Gargeya S."/>
            <person name="Fitzgerald M."/>
            <person name="Haas B."/>
            <person name="Abouelleil A."/>
            <person name="Allen A.W."/>
            <person name="Alvarado L."/>
            <person name="Arachchi H.M."/>
            <person name="Berlin A.M."/>
            <person name="Chapman S.B."/>
            <person name="Gainer-Dewar J."/>
            <person name="Goldberg J."/>
            <person name="Griggs A."/>
            <person name="Gujja S."/>
            <person name="Hansen M."/>
            <person name="Howarth C."/>
            <person name="Imamovic A."/>
            <person name="Ireland A."/>
            <person name="Larimer J."/>
            <person name="McCowan C."/>
            <person name="Murphy C."/>
            <person name="Pearson M."/>
            <person name="Poon T.W."/>
            <person name="Priest M."/>
            <person name="Roberts A."/>
            <person name="Saif S."/>
            <person name="Shea T."/>
            <person name="Sisk P."/>
            <person name="Sykes S."/>
            <person name="Wortman J."/>
            <person name="Nusbaum C."/>
            <person name="Birren B."/>
        </authorList>
    </citation>
    <scope>NUCLEOTIDE SEQUENCE [LARGE SCALE GENOMIC DNA]</scope>
    <source>
        <strain evidence="8 9">CBS 617.96</strain>
    </source>
</reference>
<comment type="cofactor">
    <cofactor evidence="1 6">
        <name>Zn(2+)</name>
        <dbReference type="ChEBI" id="CHEBI:29105"/>
    </cofactor>
</comment>
<dbReference type="Gene3D" id="3.90.180.10">
    <property type="entry name" value="Medium-chain alcohol dehydrogenases, catalytic domain"/>
    <property type="match status" value="1"/>
</dbReference>
<dbReference type="SMART" id="SM00829">
    <property type="entry name" value="PKS_ER"/>
    <property type="match status" value="1"/>
</dbReference>
<feature type="domain" description="Enoyl reductase (ER)" evidence="7">
    <location>
        <begin position="13"/>
        <end position="382"/>
    </location>
</feature>
<evidence type="ECO:0000256" key="5">
    <source>
        <dbReference type="ARBA" id="ARBA00023002"/>
    </source>
</evidence>
<accession>W9XVY6</accession>
<proteinExistence type="inferred from homology"/>
<dbReference type="Pfam" id="PF08240">
    <property type="entry name" value="ADH_N"/>
    <property type="match status" value="1"/>
</dbReference>
<dbReference type="InterPro" id="IPR013154">
    <property type="entry name" value="ADH-like_N"/>
</dbReference>
<dbReference type="PROSITE" id="PS00059">
    <property type="entry name" value="ADH_ZINC"/>
    <property type="match status" value="1"/>
</dbReference>
<evidence type="ECO:0000256" key="6">
    <source>
        <dbReference type="RuleBase" id="RU361277"/>
    </source>
</evidence>
<dbReference type="EMBL" id="AMWN01000007">
    <property type="protein sequence ID" value="EXJ81510.1"/>
    <property type="molecule type" value="Genomic_DNA"/>
</dbReference>
<evidence type="ECO:0000256" key="4">
    <source>
        <dbReference type="ARBA" id="ARBA00022833"/>
    </source>
</evidence>
<dbReference type="Pfam" id="PF00107">
    <property type="entry name" value="ADH_zinc_N"/>
    <property type="match status" value="1"/>
</dbReference>
<dbReference type="PANTHER" id="PTHR43350">
    <property type="entry name" value="NAD-DEPENDENT ALCOHOL DEHYDROGENASE"/>
    <property type="match status" value="1"/>
</dbReference>
<dbReference type="STRING" id="1182541.W9XVY6"/>
<dbReference type="OrthoDB" id="1560166at2759"/>
<evidence type="ECO:0000256" key="1">
    <source>
        <dbReference type="ARBA" id="ARBA00001947"/>
    </source>
</evidence>
<dbReference type="HOGENOM" id="CLU_026673_14_1_1"/>
<dbReference type="InterPro" id="IPR036291">
    <property type="entry name" value="NAD(P)-bd_dom_sf"/>
</dbReference>
<dbReference type="InterPro" id="IPR013149">
    <property type="entry name" value="ADH-like_C"/>
</dbReference>
<dbReference type="GO" id="GO:0016491">
    <property type="term" value="F:oxidoreductase activity"/>
    <property type="evidence" value="ECO:0007669"/>
    <property type="project" value="UniProtKB-KW"/>
</dbReference>
<comment type="similarity">
    <text evidence="2 6">Belongs to the zinc-containing alcohol dehydrogenase family.</text>
</comment>